<dbReference type="AlphaFoldDB" id="A0AAE0SY91"/>
<keyword evidence="1" id="KW-0732">Signal</keyword>
<gene>
    <name evidence="2" type="ORF">CHS0354_027027</name>
</gene>
<evidence type="ECO:0000256" key="1">
    <source>
        <dbReference type="SAM" id="SignalP"/>
    </source>
</evidence>
<dbReference type="EMBL" id="JAEAOA010001609">
    <property type="protein sequence ID" value="KAK3600108.1"/>
    <property type="molecule type" value="Genomic_DNA"/>
</dbReference>
<reference evidence="2" key="2">
    <citation type="journal article" date="2021" name="Genome Biol. Evol.">
        <title>Developing a high-quality reference genome for a parasitic bivalve with doubly uniparental inheritance (Bivalvia: Unionida).</title>
        <authorList>
            <person name="Smith C.H."/>
        </authorList>
    </citation>
    <scope>NUCLEOTIDE SEQUENCE</scope>
    <source>
        <strain evidence="2">CHS0354</strain>
        <tissue evidence="2">Mantle</tissue>
    </source>
</reference>
<accession>A0AAE0SY91</accession>
<reference evidence="2" key="1">
    <citation type="journal article" date="2021" name="Genome Biol. Evol.">
        <title>A High-Quality Reference Genome for a Parasitic Bivalve with Doubly Uniparental Inheritance (Bivalvia: Unionida).</title>
        <authorList>
            <person name="Smith C.H."/>
        </authorList>
    </citation>
    <scope>NUCLEOTIDE SEQUENCE</scope>
    <source>
        <strain evidence="2">CHS0354</strain>
    </source>
</reference>
<organism evidence="2 3">
    <name type="scientific">Potamilus streckersoni</name>
    <dbReference type="NCBI Taxonomy" id="2493646"/>
    <lineage>
        <taxon>Eukaryota</taxon>
        <taxon>Metazoa</taxon>
        <taxon>Spiralia</taxon>
        <taxon>Lophotrochozoa</taxon>
        <taxon>Mollusca</taxon>
        <taxon>Bivalvia</taxon>
        <taxon>Autobranchia</taxon>
        <taxon>Heteroconchia</taxon>
        <taxon>Palaeoheterodonta</taxon>
        <taxon>Unionida</taxon>
        <taxon>Unionoidea</taxon>
        <taxon>Unionidae</taxon>
        <taxon>Ambleminae</taxon>
        <taxon>Lampsilini</taxon>
        <taxon>Potamilus</taxon>
    </lineage>
</organism>
<feature type="chain" id="PRO_5042177580" evidence="1">
    <location>
        <begin position="18"/>
        <end position="94"/>
    </location>
</feature>
<protein>
    <submittedName>
        <fullName evidence="2">Uncharacterized protein</fullName>
    </submittedName>
</protein>
<name>A0AAE0SY91_9BIVA</name>
<sequence>MTIDVIFILTFAQLALLYNKIPKKEEKAILEQGILLPIEPLCTSEPLPSPVQKPVSLPASSIKEPFIFLLPINTAGQSKPRSQPVCIVPAYNLR</sequence>
<comment type="caution">
    <text evidence="2">The sequence shown here is derived from an EMBL/GenBank/DDBJ whole genome shotgun (WGS) entry which is preliminary data.</text>
</comment>
<proteinExistence type="predicted"/>
<keyword evidence="3" id="KW-1185">Reference proteome</keyword>
<evidence type="ECO:0000313" key="2">
    <source>
        <dbReference type="EMBL" id="KAK3600108.1"/>
    </source>
</evidence>
<reference evidence="2" key="3">
    <citation type="submission" date="2023-05" db="EMBL/GenBank/DDBJ databases">
        <authorList>
            <person name="Smith C.H."/>
        </authorList>
    </citation>
    <scope>NUCLEOTIDE SEQUENCE</scope>
    <source>
        <strain evidence="2">CHS0354</strain>
        <tissue evidence="2">Mantle</tissue>
    </source>
</reference>
<dbReference type="Proteomes" id="UP001195483">
    <property type="component" value="Unassembled WGS sequence"/>
</dbReference>
<feature type="signal peptide" evidence="1">
    <location>
        <begin position="1"/>
        <end position="17"/>
    </location>
</feature>
<evidence type="ECO:0000313" key="3">
    <source>
        <dbReference type="Proteomes" id="UP001195483"/>
    </source>
</evidence>